<keyword evidence="12" id="KW-1185">Reference proteome</keyword>
<evidence type="ECO:0000256" key="8">
    <source>
        <dbReference type="ARBA" id="ARBA00022884"/>
    </source>
</evidence>
<dbReference type="STRING" id="156889.Mmc1_1939"/>
<dbReference type="eggNOG" id="COG0617">
    <property type="taxonomic scope" value="Bacteria"/>
</dbReference>
<protein>
    <submittedName>
        <fullName evidence="11">Polynucleotide adenylyltransferase region</fullName>
    </submittedName>
</protein>
<evidence type="ECO:0000256" key="2">
    <source>
        <dbReference type="ARBA" id="ARBA00022694"/>
    </source>
</evidence>
<dbReference type="Proteomes" id="UP000002586">
    <property type="component" value="Chromosome"/>
</dbReference>
<evidence type="ECO:0000256" key="9">
    <source>
        <dbReference type="RuleBase" id="RU003953"/>
    </source>
</evidence>
<dbReference type="GO" id="GO:0004810">
    <property type="term" value="F:CCA tRNA nucleotidyltransferase activity"/>
    <property type="evidence" value="ECO:0007669"/>
    <property type="project" value="InterPro"/>
</dbReference>
<dbReference type="KEGG" id="mgm:Mmc1_1939"/>
<dbReference type="Gene3D" id="1.10.3090.10">
    <property type="entry name" value="cca-adding enzyme, domain 2"/>
    <property type="match status" value="1"/>
</dbReference>
<evidence type="ECO:0000313" key="11">
    <source>
        <dbReference type="EMBL" id="ABK44447.1"/>
    </source>
</evidence>
<dbReference type="InterPro" id="IPR043519">
    <property type="entry name" value="NT_sf"/>
</dbReference>
<evidence type="ECO:0000256" key="6">
    <source>
        <dbReference type="ARBA" id="ARBA00022840"/>
    </source>
</evidence>
<evidence type="ECO:0000256" key="5">
    <source>
        <dbReference type="ARBA" id="ARBA00022741"/>
    </source>
</evidence>
<evidence type="ECO:0000256" key="7">
    <source>
        <dbReference type="ARBA" id="ARBA00022842"/>
    </source>
</evidence>
<keyword evidence="2" id="KW-0819">tRNA processing</keyword>
<dbReference type="InterPro" id="IPR002646">
    <property type="entry name" value="PolA_pol_head_dom"/>
</dbReference>
<organism evidence="11 12">
    <name type="scientific">Magnetococcus marinus (strain ATCC BAA-1437 / JCM 17883 / MC-1)</name>
    <dbReference type="NCBI Taxonomy" id="156889"/>
    <lineage>
        <taxon>Bacteria</taxon>
        <taxon>Pseudomonadati</taxon>
        <taxon>Pseudomonadota</taxon>
        <taxon>Magnetococcia</taxon>
        <taxon>Magnetococcales</taxon>
        <taxon>Magnetococcaceae</taxon>
        <taxon>Magnetococcus</taxon>
    </lineage>
</organism>
<dbReference type="InterPro" id="IPR050124">
    <property type="entry name" value="tRNA_CCA-adding_enzyme"/>
</dbReference>
<gene>
    <name evidence="11" type="ordered locus">Mmc1_1939</name>
</gene>
<dbReference type="Pfam" id="PF01743">
    <property type="entry name" value="PolyA_pol"/>
    <property type="match status" value="1"/>
</dbReference>
<name>A0L904_MAGMM</name>
<evidence type="ECO:0000313" key="12">
    <source>
        <dbReference type="Proteomes" id="UP000002586"/>
    </source>
</evidence>
<dbReference type="OrthoDB" id="9805698at2"/>
<comment type="similarity">
    <text evidence="9">Belongs to the tRNA nucleotidyltransferase/poly(A) polymerase family.</text>
</comment>
<dbReference type="HOGENOM" id="CLU_015961_1_0_5"/>
<reference evidence="11 12" key="2">
    <citation type="journal article" date="2012" name="Int. J. Syst. Evol. Microbiol.">
        <title>Magnetococcus marinus gen. nov., sp. nov., a marine, magnetotactic bacterium that represents a novel lineage (Magnetococcaceae fam. nov.; Magnetococcales ord. nov.) at the base of the Alphaproteobacteria.</title>
        <authorList>
            <person name="Bazylinski D.A."/>
            <person name="Williams T.J."/>
            <person name="Lefevre C.T."/>
            <person name="Berg R.J."/>
            <person name="Zhang C.L."/>
            <person name="Bowser S.S."/>
            <person name="Dean A.J."/>
            <person name="Beveridge T.J."/>
        </authorList>
    </citation>
    <scope>NUCLEOTIDE SEQUENCE [LARGE SCALE GENOMIC DNA]</scope>
    <source>
        <strain evidence="12">ATCC BAA-1437 / JCM 17883 / MC-1</strain>
    </source>
</reference>
<proteinExistence type="inferred from homology"/>
<dbReference type="PANTHER" id="PTHR47545">
    <property type="entry name" value="MULTIFUNCTIONAL CCA PROTEIN"/>
    <property type="match status" value="1"/>
</dbReference>
<dbReference type="PANTHER" id="PTHR47545:SF1">
    <property type="entry name" value="MULTIFUNCTIONAL CCA PROTEIN"/>
    <property type="match status" value="1"/>
</dbReference>
<dbReference type="AlphaFoldDB" id="A0L904"/>
<evidence type="ECO:0000256" key="1">
    <source>
        <dbReference type="ARBA" id="ARBA00022679"/>
    </source>
</evidence>
<keyword evidence="4" id="KW-0479">Metal-binding</keyword>
<keyword evidence="5" id="KW-0547">Nucleotide-binding</keyword>
<dbReference type="RefSeq" id="WP_011713591.1">
    <property type="nucleotide sequence ID" value="NC_008576.1"/>
</dbReference>
<dbReference type="GO" id="GO:0005524">
    <property type="term" value="F:ATP binding"/>
    <property type="evidence" value="ECO:0007669"/>
    <property type="project" value="UniProtKB-KW"/>
</dbReference>
<keyword evidence="7" id="KW-0460">Magnesium</keyword>
<dbReference type="GO" id="GO:0001680">
    <property type="term" value="P:tRNA 3'-terminal CCA addition"/>
    <property type="evidence" value="ECO:0007669"/>
    <property type="project" value="InterPro"/>
</dbReference>
<keyword evidence="8 9" id="KW-0694">RNA-binding</keyword>
<reference evidence="12" key="1">
    <citation type="journal article" date="2009" name="Appl. Environ. Microbiol.">
        <title>Complete genome sequence of the chemolithoautotrophic marine magnetotactic coccus strain MC-1.</title>
        <authorList>
            <person name="Schubbe S."/>
            <person name="Williams T.J."/>
            <person name="Xie G."/>
            <person name="Kiss H.E."/>
            <person name="Brettin T.S."/>
            <person name="Martinez D."/>
            <person name="Ross C.A."/>
            <person name="Schuler D."/>
            <person name="Cox B.L."/>
            <person name="Nealson K.H."/>
            <person name="Bazylinski D.A."/>
        </authorList>
    </citation>
    <scope>NUCLEOTIDE SEQUENCE [LARGE SCALE GENOMIC DNA]</scope>
    <source>
        <strain evidence="12">ATCC BAA-1437 / JCM 17883 / MC-1</strain>
    </source>
</reference>
<dbReference type="GO" id="GO:0046872">
    <property type="term" value="F:metal ion binding"/>
    <property type="evidence" value="ECO:0007669"/>
    <property type="project" value="UniProtKB-KW"/>
</dbReference>
<sequence length="393" mass="44113">MAQTRYDHLGLERLPGVMLYEVGGSVRDRLLGQRPRDQDWVVVGACPEQLQQLGYKKVGADFPVFLHPYTQEEYALARRERKQGCGYLGFAVEAPPTVTLEQDLARRDLTINAMARTLDGQLIDPYGGVQDLQNRTLRHVTAAFAEDPLRVLRVARLLARLAPMGFAVDPATERLCRQLVAQGELGHVCPERVWRESQKGLLEPRGDRFAQFVQQIGVEFIPSQRLHPAACAFSRLSMACAQPGDVTVRLVAWLWDLLAQAGEEAQGDVWLHALAKRLALPKGLQREAAWLLSHLSVGMASVTADVEGLYALLEGLHGGLRQPRTAQFLQLCQIEQTLFHGADRLLGIKKAMKIWQSVKPQAIMADGYKGAELGQRLKFERLQQLRQQWPHLW</sequence>
<dbReference type="EMBL" id="CP000471">
    <property type="protein sequence ID" value="ABK44447.1"/>
    <property type="molecule type" value="Genomic_DNA"/>
</dbReference>
<dbReference type="SUPFAM" id="SSF81301">
    <property type="entry name" value="Nucleotidyltransferase"/>
    <property type="match status" value="1"/>
</dbReference>
<dbReference type="SUPFAM" id="SSF81891">
    <property type="entry name" value="Poly A polymerase C-terminal region-like"/>
    <property type="match status" value="1"/>
</dbReference>
<evidence type="ECO:0000259" key="10">
    <source>
        <dbReference type="Pfam" id="PF01743"/>
    </source>
</evidence>
<keyword evidence="3 11" id="KW-0548">Nucleotidyltransferase</keyword>
<dbReference type="Gene3D" id="3.30.460.10">
    <property type="entry name" value="Beta Polymerase, domain 2"/>
    <property type="match status" value="1"/>
</dbReference>
<feature type="domain" description="Poly A polymerase head" evidence="10">
    <location>
        <begin position="19"/>
        <end position="138"/>
    </location>
</feature>
<keyword evidence="1 9" id="KW-0808">Transferase</keyword>
<evidence type="ECO:0000256" key="4">
    <source>
        <dbReference type="ARBA" id="ARBA00022723"/>
    </source>
</evidence>
<dbReference type="InterPro" id="IPR012006">
    <property type="entry name" value="CCA_bact"/>
</dbReference>
<dbReference type="PIRSF" id="PIRSF000813">
    <property type="entry name" value="CCA_bact"/>
    <property type="match status" value="1"/>
</dbReference>
<accession>A0L904</accession>
<dbReference type="CDD" id="cd05398">
    <property type="entry name" value="NT_ClassII-CCAase"/>
    <property type="match status" value="1"/>
</dbReference>
<keyword evidence="6" id="KW-0067">ATP-binding</keyword>
<dbReference type="GO" id="GO:0003723">
    <property type="term" value="F:RNA binding"/>
    <property type="evidence" value="ECO:0007669"/>
    <property type="project" value="UniProtKB-KW"/>
</dbReference>
<evidence type="ECO:0000256" key="3">
    <source>
        <dbReference type="ARBA" id="ARBA00022695"/>
    </source>
</evidence>